<evidence type="ECO:0000313" key="2">
    <source>
        <dbReference type="Proteomes" id="UP000070133"/>
    </source>
</evidence>
<dbReference type="Proteomes" id="UP000070133">
    <property type="component" value="Unassembled WGS sequence"/>
</dbReference>
<gene>
    <name evidence="1" type="ORF">AC578_985</name>
</gene>
<dbReference type="OrthoDB" id="5423360at2759"/>
<reference evidence="1 2" key="1">
    <citation type="submission" date="2015-07" db="EMBL/GenBank/DDBJ databases">
        <title>Comparative genomics of the Sigatoka disease complex on banana suggests a link between parallel evolutionary changes in Pseudocercospora fijiensis and Pseudocercospora eumusae and increased virulence on the banana host.</title>
        <authorList>
            <person name="Chang T.-C."/>
            <person name="Salvucci A."/>
            <person name="Crous P.W."/>
            <person name="Stergiopoulos I."/>
        </authorList>
    </citation>
    <scope>NUCLEOTIDE SEQUENCE [LARGE SCALE GENOMIC DNA]</scope>
    <source>
        <strain evidence="1 2">CBS 114824</strain>
    </source>
</reference>
<dbReference type="AlphaFoldDB" id="A0A139HEE3"/>
<dbReference type="Gene3D" id="3.90.1300.10">
    <property type="entry name" value="Amidase signature (AS) domain"/>
    <property type="match status" value="1"/>
</dbReference>
<dbReference type="SUPFAM" id="SSF75304">
    <property type="entry name" value="Amidase signature (AS) enzymes"/>
    <property type="match status" value="1"/>
</dbReference>
<evidence type="ECO:0000313" key="1">
    <source>
        <dbReference type="EMBL" id="KXT00835.1"/>
    </source>
</evidence>
<proteinExistence type="predicted"/>
<name>A0A139HEE3_9PEZI</name>
<dbReference type="STRING" id="321146.A0A139HEE3"/>
<comment type="caution">
    <text evidence="1">The sequence shown here is derived from an EMBL/GenBank/DDBJ whole genome shotgun (WGS) entry which is preliminary data.</text>
</comment>
<keyword evidence="2" id="KW-1185">Reference proteome</keyword>
<accession>A0A139HEE3</accession>
<protein>
    <recommendedName>
        <fullName evidence="3">Amidase domain-containing protein</fullName>
    </recommendedName>
</protein>
<dbReference type="EMBL" id="LFZN01000066">
    <property type="protein sequence ID" value="KXT00835.1"/>
    <property type="molecule type" value="Genomic_DNA"/>
</dbReference>
<dbReference type="InterPro" id="IPR036928">
    <property type="entry name" value="AS_sf"/>
</dbReference>
<evidence type="ECO:0008006" key="3">
    <source>
        <dbReference type="Google" id="ProtNLM"/>
    </source>
</evidence>
<sequence>MVYNEASFEVHAFQANKEQPLTSLFMPMDYFPVKNNEQQTLLDQFALDICACFNIPIRKIHLHKLWEETRPATAHGYGYSLKEFLLDVGRNSFIHDFYHSTDDFRREYERRFEASPPVNRVVRWRWEVGQSITTTQRNDAIRRLNIYKTWLFSQVFRDTNNNPIILLPVGPAEENYRDDTSSESPVAQEAWDQLWLSPILGAPEITVPIGQVPFTSKMTNREEMLPVVASLVAAPRSDLCLIDVVKRILEFSKRPTRVATGRQMFVDDWDVVERTRTP</sequence>
<organism evidence="1 2">
    <name type="scientific">Pseudocercospora eumusae</name>
    <dbReference type="NCBI Taxonomy" id="321146"/>
    <lineage>
        <taxon>Eukaryota</taxon>
        <taxon>Fungi</taxon>
        <taxon>Dikarya</taxon>
        <taxon>Ascomycota</taxon>
        <taxon>Pezizomycotina</taxon>
        <taxon>Dothideomycetes</taxon>
        <taxon>Dothideomycetidae</taxon>
        <taxon>Mycosphaerellales</taxon>
        <taxon>Mycosphaerellaceae</taxon>
        <taxon>Pseudocercospora</taxon>
    </lineage>
</organism>